<feature type="transmembrane region" description="Helical" evidence="6">
    <location>
        <begin position="173"/>
        <end position="194"/>
    </location>
</feature>
<reference evidence="9" key="1">
    <citation type="journal article" date="2014" name="Nat. Commun.">
        <title>The emerging biofuel crop Camelina sativa retains a highly undifferentiated hexaploid genome structure.</title>
        <authorList>
            <person name="Kagale S."/>
            <person name="Koh C."/>
            <person name="Nixon J."/>
            <person name="Bollina V."/>
            <person name="Clarke W.E."/>
            <person name="Tuteja R."/>
            <person name="Spillane C."/>
            <person name="Robinson S.J."/>
            <person name="Links M.G."/>
            <person name="Clarke C."/>
            <person name="Higgins E.E."/>
            <person name="Huebert T."/>
            <person name="Sharpe A.G."/>
            <person name="Parkin I.A."/>
        </authorList>
    </citation>
    <scope>NUCLEOTIDE SEQUENCE [LARGE SCALE GENOMIC DNA]</scope>
    <source>
        <strain evidence="9">cv. DH55</strain>
    </source>
</reference>
<evidence type="ECO:0000313" key="9">
    <source>
        <dbReference type="Proteomes" id="UP000694864"/>
    </source>
</evidence>
<keyword evidence="9" id="KW-1185">Reference proteome</keyword>
<reference evidence="10" key="2">
    <citation type="submission" date="2025-08" db="UniProtKB">
        <authorList>
            <consortium name="RefSeq"/>
        </authorList>
    </citation>
    <scope>IDENTIFICATION</scope>
    <source>
        <tissue evidence="10">Leaf</tissue>
    </source>
</reference>
<keyword evidence="4 6" id="KW-0472">Membrane</keyword>
<dbReference type="GeneID" id="104719709"/>
<dbReference type="InterPro" id="IPR036259">
    <property type="entry name" value="MFS_trans_sf"/>
</dbReference>
<dbReference type="SUPFAM" id="SSF103473">
    <property type="entry name" value="MFS general substrate transporter"/>
    <property type="match status" value="1"/>
</dbReference>
<evidence type="ECO:0000256" key="4">
    <source>
        <dbReference type="ARBA" id="ARBA00023136"/>
    </source>
</evidence>
<dbReference type="Pfam" id="PF06813">
    <property type="entry name" value="Nodulin-like"/>
    <property type="match status" value="1"/>
</dbReference>
<evidence type="ECO:0000256" key="3">
    <source>
        <dbReference type="ARBA" id="ARBA00022989"/>
    </source>
</evidence>
<evidence type="ECO:0000256" key="1">
    <source>
        <dbReference type="ARBA" id="ARBA00004141"/>
    </source>
</evidence>
<feature type="transmembrane region" description="Helical" evidence="6">
    <location>
        <begin position="375"/>
        <end position="399"/>
    </location>
</feature>
<feature type="transmembrane region" description="Helical" evidence="6">
    <location>
        <begin position="331"/>
        <end position="355"/>
    </location>
</feature>
<feature type="domain" description="Nodulin-like" evidence="7">
    <location>
        <begin position="12"/>
        <end position="257"/>
    </location>
</feature>
<evidence type="ECO:0000256" key="5">
    <source>
        <dbReference type="SAM" id="MobiDB-lite"/>
    </source>
</evidence>
<feature type="transmembrane region" description="Helical" evidence="6">
    <location>
        <begin position="77"/>
        <end position="98"/>
    </location>
</feature>
<feature type="transmembrane region" description="Helical" evidence="6">
    <location>
        <begin position="431"/>
        <end position="453"/>
    </location>
</feature>
<evidence type="ECO:0000256" key="2">
    <source>
        <dbReference type="ARBA" id="ARBA00022692"/>
    </source>
</evidence>
<feature type="transmembrane region" description="Helical" evidence="6">
    <location>
        <begin position="239"/>
        <end position="258"/>
    </location>
</feature>
<evidence type="ECO:0000313" key="10">
    <source>
        <dbReference type="RefSeq" id="XP_010435975.1"/>
    </source>
</evidence>
<organism evidence="9 10">
    <name type="scientific">Camelina sativa</name>
    <name type="common">False flax</name>
    <name type="synonym">Myagrum sativum</name>
    <dbReference type="NCBI Taxonomy" id="90675"/>
    <lineage>
        <taxon>Eukaryota</taxon>
        <taxon>Viridiplantae</taxon>
        <taxon>Streptophyta</taxon>
        <taxon>Embryophyta</taxon>
        <taxon>Tracheophyta</taxon>
        <taxon>Spermatophyta</taxon>
        <taxon>Magnoliopsida</taxon>
        <taxon>eudicotyledons</taxon>
        <taxon>Gunneridae</taxon>
        <taxon>Pentapetalae</taxon>
        <taxon>rosids</taxon>
        <taxon>malvids</taxon>
        <taxon>Brassicales</taxon>
        <taxon>Brassicaceae</taxon>
        <taxon>Camelineae</taxon>
        <taxon>Camelina</taxon>
    </lineage>
</organism>
<dbReference type="CDD" id="cd17354">
    <property type="entry name" value="MFS_Mch1p_like"/>
    <property type="match status" value="1"/>
</dbReference>
<feature type="compositionally biased region" description="Basic and acidic residues" evidence="5">
    <location>
        <begin position="576"/>
        <end position="587"/>
    </location>
</feature>
<evidence type="ECO:0000256" key="6">
    <source>
        <dbReference type="SAM" id="Phobius"/>
    </source>
</evidence>
<feature type="transmembrane region" description="Helical" evidence="6">
    <location>
        <begin position="406"/>
        <end position="425"/>
    </location>
</feature>
<feature type="transmembrane region" description="Helical" evidence="6">
    <location>
        <begin position="520"/>
        <end position="541"/>
    </location>
</feature>
<evidence type="ECO:0000259" key="7">
    <source>
        <dbReference type="Pfam" id="PF06813"/>
    </source>
</evidence>
<dbReference type="Proteomes" id="UP000694864">
    <property type="component" value="Chromosome 10"/>
</dbReference>
<feature type="transmembrane region" description="Helical" evidence="6">
    <location>
        <begin position="206"/>
        <end position="227"/>
    </location>
</feature>
<feature type="transmembrane region" description="Helical" evidence="6">
    <location>
        <begin position="465"/>
        <end position="489"/>
    </location>
</feature>
<dbReference type="InterPro" id="IPR056555">
    <property type="entry name" value="NFD4_C"/>
</dbReference>
<evidence type="ECO:0000259" key="8">
    <source>
        <dbReference type="Pfam" id="PF23262"/>
    </source>
</evidence>
<dbReference type="Gene3D" id="1.20.1250.20">
    <property type="entry name" value="MFS general substrate transporter like domains"/>
    <property type="match status" value="1"/>
</dbReference>
<dbReference type="PANTHER" id="PTHR21576">
    <property type="entry name" value="UNCHARACTERIZED NODULIN-LIKE PROTEIN"/>
    <property type="match status" value="1"/>
</dbReference>
<dbReference type="PANTHER" id="PTHR21576:SF84">
    <property type="entry name" value="FAMILY PROTEIN, PUTATIVE, EXPRESSED-RELATED"/>
    <property type="match status" value="1"/>
</dbReference>
<comment type="subcellular location">
    <subcellularLocation>
        <location evidence="1">Membrane</location>
        <topology evidence="1">Multi-pass membrane protein</topology>
    </subcellularLocation>
</comment>
<dbReference type="RefSeq" id="XP_010435975.1">
    <property type="nucleotide sequence ID" value="XM_010437673.2"/>
</dbReference>
<feature type="transmembrane region" description="Helical" evidence="6">
    <location>
        <begin position="12"/>
        <end position="35"/>
    </location>
</feature>
<protein>
    <submittedName>
        <fullName evidence="10">Protein NUCLEAR FUSION DEFECTIVE 4-like</fullName>
    </submittedName>
</protein>
<feature type="region of interest" description="Disordered" evidence="5">
    <location>
        <begin position="566"/>
        <end position="587"/>
    </location>
</feature>
<dbReference type="InterPro" id="IPR010658">
    <property type="entry name" value="Nodulin-like"/>
</dbReference>
<keyword evidence="3 6" id="KW-1133">Transmembrane helix</keyword>
<keyword evidence="2 6" id="KW-0812">Transmembrane</keyword>
<sequence length="587" mass="64922">MKGLAIQILTGRWFMFFSSILIMSTAGATYMFGIYSGDIKRTLGYDQTTLNLISFFKDLGANVGVLTGLLNEVTPPWFILLIGAILNFFGYFMIWLAVTKRISKPQVWHMCLYICVGANSLVFANTGSVVTCVKNFPESRGVVLGILKGYIGLSGAIITQLYHAFYGEDTKELILMIGWLPAIVSFAFLRTIRIMKVTRQTNELKVLYNFLYISLGLATFLMVVIIINKLSGFTQSEFGGSVAVMLVLLLLPIIVVVLEEKKLWTEKQVALNNPAPVNIVTEESSIDSSEVKDEDEESDKEEERERVKTASCWTTMFSPPERGDDYTILQALFSIDMLILFLATICGVGGTLTAIDNLGQIGSSFGYPKRSVSTFVSLVSIWNYYGRVVSGVVSEIFLIKYKFPRPLMLTMVLLLSCAGYLLIAFNVPGGLYVASVIIGFCCGAQWPLLLAIISEIFGLKYYATLYNFGAVATPIGSYLLKVWVAGYLYDVEADKQNKALGNTSRGGEDLNCVGTSCFKLSFIIITAITLFGVLVSMVLVVRTKKFYKSDIKKKFREKALAAEMEMAAPARARSTVAEEDKDDVKAK</sequence>
<feature type="region of interest" description="Disordered" evidence="5">
    <location>
        <begin position="283"/>
        <end position="305"/>
    </location>
</feature>
<dbReference type="Pfam" id="PF23262">
    <property type="entry name" value="NFD4_C"/>
    <property type="match status" value="1"/>
</dbReference>
<gene>
    <name evidence="10" type="primary">LOC104719709</name>
</gene>
<feature type="domain" description="NFD4 C-terminal" evidence="8">
    <location>
        <begin position="334"/>
        <end position="547"/>
    </location>
</feature>
<proteinExistence type="predicted"/>
<name>A0ABM0U558_CAMSA</name>
<accession>A0ABM0U558</accession>